<dbReference type="Proteomes" id="UP000078340">
    <property type="component" value="Unassembled WGS sequence"/>
</dbReference>
<evidence type="ECO:0000256" key="1">
    <source>
        <dbReference type="SAM" id="MobiDB-lite"/>
    </source>
</evidence>
<reference evidence="2 3" key="1">
    <citation type="submission" date="2016-02" db="EMBL/GenBank/DDBJ databases">
        <title>Biosynthesis of antibiotic leucinostatins and their inhibition on Phytophthora in bio-control Purpureocillium lilacinum.</title>
        <authorList>
            <person name="Wang G."/>
            <person name="Liu Z."/>
            <person name="Lin R."/>
            <person name="Li E."/>
            <person name="Mao Z."/>
            <person name="Ling J."/>
            <person name="Yin W."/>
            <person name="Xie B."/>
        </authorList>
    </citation>
    <scope>NUCLEOTIDE SEQUENCE [LARGE SCALE GENOMIC DNA]</scope>
    <source>
        <strain evidence="2">PLFJ-1</strain>
    </source>
</reference>
<protein>
    <submittedName>
        <fullName evidence="2">Uncharacterized protein</fullName>
    </submittedName>
</protein>
<feature type="region of interest" description="Disordered" evidence="1">
    <location>
        <begin position="80"/>
        <end position="110"/>
    </location>
</feature>
<organism evidence="2 3">
    <name type="scientific">Purpureocillium lilacinum</name>
    <name type="common">Paecilomyces lilacinus</name>
    <dbReference type="NCBI Taxonomy" id="33203"/>
    <lineage>
        <taxon>Eukaryota</taxon>
        <taxon>Fungi</taxon>
        <taxon>Dikarya</taxon>
        <taxon>Ascomycota</taxon>
        <taxon>Pezizomycotina</taxon>
        <taxon>Sordariomycetes</taxon>
        <taxon>Hypocreomycetidae</taxon>
        <taxon>Hypocreales</taxon>
        <taxon>Ophiocordycipitaceae</taxon>
        <taxon>Purpureocillium</taxon>
    </lineage>
</organism>
<evidence type="ECO:0000313" key="3">
    <source>
        <dbReference type="Proteomes" id="UP000078340"/>
    </source>
</evidence>
<name>A0A179FE71_PURLI</name>
<dbReference type="AlphaFoldDB" id="A0A179FE71"/>
<comment type="caution">
    <text evidence="2">The sequence shown here is derived from an EMBL/GenBank/DDBJ whole genome shotgun (WGS) entry which is preliminary data.</text>
</comment>
<proteinExistence type="predicted"/>
<gene>
    <name evidence="2" type="ORF">VFPFJ_11336</name>
</gene>
<accession>A0A179FE71</accession>
<evidence type="ECO:0000313" key="2">
    <source>
        <dbReference type="EMBL" id="OAQ63875.1"/>
    </source>
</evidence>
<dbReference type="EMBL" id="LSBI01000028">
    <property type="protein sequence ID" value="OAQ63875.1"/>
    <property type="molecule type" value="Genomic_DNA"/>
</dbReference>
<sequence>MCWRCQPHRYVQKIGQTSKVVESPRMMHKGPKLLFLLNLRVFLLLSPLLEREAPTESSTTPATLHPSSAFAAGNGALVSGQQSNCQDNHSDGGRTEINPFRSRRREPTGRRSKIVEMGSAVYIRCVREHVLCRQWFLARWVPKQPFTSGGLSGKLRIWLRDYTAIAPLLRTRLCMSSCRGSILAATTICRKSCYFMTRTWWTAPGS</sequence>